<dbReference type="PANTHER" id="PTHR41368">
    <property type="entry name" value="PROTEIN YGHO"/>
    <property type="match status" value="1"/>
</dbReference>
<gene>
    <name evidence="2" type="ORF">METZ01_LOCUS63145</name>
</gene>
<evidence type="ECO:0000313" key="2">
    <source>
        <dbReference type="EMBL" id="SVA10291.1"/>
    </source>
</evidence>
<reference evidence="2" key="1">
    <citation type="submission" date="2018-05" db="EMBL/GenBank/DDBJ databases">
        <authorList>
            <person name="Lanie J.A."/>
            <person name="Ng W.-L."/>
            <person name="Kazmierczak K.M."/>
            <person name="Andrzejewski T.M."/>
            <person name="Davidsen T.M."/>
            <person name="Wayne K.J."/>
            <person name="Tettelin H."/>
            <person name="Glass J.I."/>
            <person name="Rusch D."/>
            <person name="Podicherti R."/>
            <person name="Tsui H.-C.T."/>
            <person name="Winkler M.E."/>
        </authorList>
    </citation>
    <scope>NUCLEOTIDE SEQUENCE</scope>
</reference>
<dbReference type="Pfam" id="PF00583">
    <property type="entry name" value="Acetyltransf_1"/>
    <property type="match status" value="1"/>
</dbReference>
<dbReference type="GO" id="GO:0016747">
    <property type="term" value="F:acyltransferase activity, transferring groups other than amino-acyl groups"/>
    <property type="evidence" value="ECO:0007669"/>
    <property type="project" value="InterPro"/>
</dbReference>
<dbReference type="AlphaFoldDB" id="A0A381T3Z7"/>
<dbReference type="PANTHER" id="PTHR41368:SF1">
    <property type="entry name" value="PROTEIN YGHO"/>
    <property type="match status" value="1"/>
</dbReference>
<dbReference type="InterPro" id="IPR016181">
    <property type="entry name" value="Acyl_CoA_acyltransferase"/>
</dbReference>
<dbReference type="SUPFAM" id="SSF55729">
    <property type="entry name" value="Acyl-CoA N-acyltransferases (Nat)"/>
    <property type="match status" value="1"/>
</dbReference>
<name>A0A381T3Z7_9ZZZZ</name>
<dbReference type="CDD" id="cd04301">
    <property type="entry name" value="NAT_SF"/>
    <property type="match status" value="1"/>
</dbReference>
<protein>
    <recommendedName>
        <fullName evidence="1">N-acetyltransferase domain-containing protein</fullName>
    </recommendedName>
</protein>
<evidence type="ECO:0000259" key="1">
    <source>
        <dbReference type="Pfam" id="PF00583"/>
    </source>
</evidence>
<dbReference type="InterPro" id="IPR039968">
    <property type="entry name" value="BcerS-like"/>
</dbReference>
<proteinExistence type="predicted"/>
<organism evidence="2">
    <name type="scientific">marine metagenome</name>
    <dbReference type="NCBI Taxonomy" id="408172"/>
    <lineage>
        <taxon>unclassified sequences</taxon>
        <taxon>metagenomes</taxon>
        <taxon>ecological metagenomes</taxon>
    </lineage>
</organism>
<dbReference type="InterPro" id="IPR000182">
    <property type="entry name" value="GNAT_dom"/>
</dbReference>
<sequence>MIKIEEVKNNSDLKKFVKFPFKLYKDSKYWVPPIISEEINIFNSDINPALKNANVSLYIAIIDNEIVGRIAAIINSIEVNEQKTKKIRFGWFDVIDDLNVTKKLIDKVIEIGKANNLEYMEGPMGFSNLDKVGVLTYGFDKIGTMVTWYNHPYYSSHFKKLNFTVEKKYSEKTFSFQNIDIDYYFRMSKIIQRRYDFKAVNFNKIEDALNNVNEMFDLFNKSYSKLSSFVEINDIQKEYIKNKFLRFINPKFITFVFDKNNNIIGFAIIMPSYAKALQKMKGKLYPFGFFHLINARKYVKNVTLYLIGIHPDHQNKGVTAILFDSLLQNLKGKGIEDCHRTPELIENDAIDKIWKNFNPVLRKKRCTYRKAL</sequence>
<dbReference type="Gene3D" id="3.40.630.30">
    <property type="match status" value="1"/>
</dbReference>
<dbReference type="EMBL" id="UINC01003913">
    <property type="protein sequence ID" value="SVA10291.1"/>
    <property type="molecule type" value="Genomic_DNA"/>
</dbReference>
<accession>A0A381T3Z7</accession>
<feature type="domain" description="N-acetyltransferase" evidence="1">
    <location>
        <begin position="215"/>
        <end position="335"/>
    </location>
</feature>